<keyword evidence="3" id="KW-1185">Reference proteome</keyword>
<dbReference type="PANTHER" id="PTHR34180">
    <property type="entry name" value="PEPTIDASE C45"/>
    <property type="match status" value="1"/>
</dbReference>
<organism evidence="2 3">
    <name type="scientific">Paracoccus niistensis</name>
    <dbReference type="NCBI Taxonomy" id="632935"/>
    <lineage>
        <taxon>Bacteria</taxon>
        <taxon>Pseudomonadati</taxon>
        <taxon>Pseudomonadota</taxon>
        <taxon>Alphaproteobacteria</taxon>
        <taxon>Rhodobacterales</taxon>
        <taxon>Paracoccaceae</taxon>
        <taxon>Paracoccus</taxon>
    </lineage>
</organism>
<evidence type="ECO:0000313" key="3">
    <source>
        <dbReference type="Proteomes" id="UP001589799"/>
    </source>
</evidence>
<proteinExistence type="predicted"/>
<dbReference type="NCBIfam" id="NF040521">
    <property type="entry name" value="C45_proenzyme"/>
    <property type="match status" value="1"/>
</dbReference>
<comment type="caution">
    <text evidence="2">The sequence shown here is derived from an EMBL/GenBank/DDBJ whole genome shotgun (WGS) entry which is preliminary data.</text>
</comment>
<dbReference type="RefSeq" id="WP_377697573.1">
    <property type="nucleotide sequence ID" value="NZ_JBHLWE010000013.1"/>
</dbReference>
<dbReference type="PANTHER" id="PTHR34180:SF1">
    <property type="entry name" value="BETA-ALANYL-DOPAMINE_CARCININE HYDROLASE"/>
    <property type="match status" value="1"/>
</dbReference>
<sequence length="339" mass="36519">MLDEMRDEGLGWLRASGSPHRIGLALGQAGRATVARDLVGHPLWRTLTGPDHAARVARTAAATRARFPLIWAEIEGLAEGLALPVDQVFAWNCRGDLLASAPDGCTTVMMPGENPLLAHNEDGLPFFRGDCFIAEAQPDDQPGFHAFCYPGSIPGHTFAFTGAGLVQTVNNLRLTGVEAEIPRMVLGRAVLTAPTLDAALEILRDAPSGGFHFSLMHKADRRILSVEFGGGESSIREVRTPEVHANHALHLPRGLAGQIVTDSSRDRQEWGSRLVAEGRDPLEILRDTGCRGLPIRRDAADDPDEENTLGTAVLRLTDAGLEWSIHDRAEGAARYTGTA</sequence>
<feature type="domain" description="Peptidase C45 hydrolase" evidence="1">
    <location>
        <begin position="112"/>
        <end position="326"/>
    </location>
</feature>
<protein>
    <submittedName>
        <fullName evidence="2">C45 family autoproteolytic acyltransferase/hydrolase</fullName>
    </submittedName>
</protein>
<dbReference type="EMBL" id="JBHLWE010000013">
    <property type="protein sequence ID" value="MFC0339892.1"/>
    <property type="molecule type" value="Genomic_DNA"/>
</dbReference>
<gene>
    <name evidence="2" type="ORF">ACFFII_03825</name>
</gene>
<dbReference type="InterPro" id="IPR005079">
    <property type="entry name" value="Peptidase_C45_hydrolase"/>
</dbReference>
<name>A0ABV6I1N7_9RHOB</name>
<dbReference type="Proteomes" id="UP001589799">
    <property type="component" value="Unassembled WGS sequence"/>
</dbReference>
<dbReference type="InterPro" id="IPR047794">
    <property type="entry name" value="C45_proenzyme-like"/>
</dbReference>
<keyword evidence="2" id="KW-0808">Transferase</keyword>
<accession>A0ABV6I1N7</accession>
<dbReference type="Pfam" id="PF03417">
    <property type="entry name" value="AAT"/>
    <property type="match status" value="1"/>
</dbReference>
<keyword evidence="2" id="KW-0012">Acyltransferase</keyword>
<evidence type="ECO:0000313" key="2">
    <source>
        <dbReference type="EMBL" id="MFC0339892.1"/>
    </source>
</evidence>
<dbReference type="GO" id="GO:0016746">
    <property type="term" value="F:acyltransferase activity"/>
    <property type="evidence" value="ECO:0007669"/>
    <property type="project" value="UniProtKB-KW"/>
</dbReference>
<reference evidence="2 3" key="1">
    <citation type="submission" date="2024-09" db="EMBL/GenBank/DDBJ databases">
        <authorList>
            <person name="Sun Q."/>
            <person name="Mori K."/>
        </authorList>
    </citation>
    <scope>NUCLEOTIDE SEQUENCE [LARGE SCALE GENOMIC DNA]</scope>
    <source>
        <strain evidence="2 3">KCTC 22789</strain>
    </source>
</reference>
<dbReference type="Gene3D" id="3.60.60.10">
    <property type="entry name" value="Penicillin V Acylase, Chain A"/>
    <property type="match status" value="1"/>
</dbReference>
<evidence type="ECO:0000259" key="1">
    <source>
        <dbReference type="Pfam" id="PF03417"/>
    </source>
</evidence>
<dbReference type="InterPro" id="IPR047801">
    <property type="entry name" value="Peptidase_C45"/>
</dbReference>